<dbReference type="SUPFAM" id="SSF54593">
    <property type="entry name" value="Glyoxalase/Bleomycin resistance protein/Dihydroxybiphenyl dioxygenase"/>
    <property type="match status" value="2"/>
</dbReference>
<feature type="domain" description="VOC" evidence="1">
    <location>
        <begin position="137"/>
        <end position="255"/>
    </location>
</feature>
<dbReference type="EMBL" id="JBHSOD010000002">
    <property type="protein sequence ID" value="MFC5883947.1"/>
    <property type="molecule type" value="Genomic_DNA"/>
</dbReference>
<reference evidence="3" key="1">
    <citation type="journal article" date="2019" name="Int. J. Syst. Evol. Microbiol.">
        <title>The Global Catalogue of Microorganisms (GCM) 10K type strain sequencing project: providing services to taxonomists for standard genome sequencing and annotation.</title>
        <authorList>
            <consortium name="The Broad Institute Genomics Platform"/>
            <consortium name="The Broad Institute Genome Sequencing Center for Infectious Disease"/>
            <person name="Wu L."/>
            <person name="Ma J."/>
        </authorList>
    </citation>
    <scope>NUCLEOTIDE SEQUENCE [LARGE SCALE GENOMIC DNA]</scope>
    <source>
        <strain evidence="3">CGMCC 4.1469</strain>
    </source>
</reference>
<dbReference type="InterPro" id="IPR004360">
    <property type="entry name" value="Glyas_Fos-R_dOase_dom"/>
</dbReference>
<keyword evidence="3" id="KW-1185">Reference proteome</keyword>
<evidence type="ECO:0000313" key="2">
    <source>
        <dbReference type="EMBL" id="MFC5883947.1"/>
    </source>
</evidence>
<evidence type="ECO:0000259" key="1">
    <source>
        <dbReference type="PROSITE" id="PS51819"/>
    </source>
</evidence>
<dbReference type="Pfam" id="PF00903">
    <property type="entry name" value="Glyoxalase"/>
    <property type="match status" value="2"/>
</dbReference>
<sequence length="260" mass="27219">MLTTDFPAGSPCWIDLGSPDPAAAATFYGAVFGWTFQDLGPEAGGYGFLQAAGKTVAAVGPLTEEGAQSAWTTYFRTPDADATAAAVEKAGGTVRVAPFDVMEAGRMAQLTDPQGAQFAIWQAGTTQGLDAVSTDNALVWAELHTPDQEAGFAFYQQVFGWRSEKFPAPGMTYLVVSPAEGDQRATTFGGIAPIMAEGQPPSWTPYFATEVVDELVGRAQAAGGQVLMAAEDVPNVGRIAWLADPFGAPFALIKGEPQDS</sequence>
<dbReference type="PANTHER" id="PTHR33993:SF10">
    <property type="entry name" value="CONSERVED PROTEIN"/>
    <property type="match status" value="1"/>
</dbReference>
<dbReference type="RefSeq" id="WP_313763296.1">
    <property type="nucleotide sequence ID" value="NZ_BAAAVH010000108.1"/>
</dbReference>
<comment type="caution">
    <text evidence="2">The sequence shown here is derived from an EMBL/GenBank/DDBJ whole genome shotgun (WGS) entry which is preliminary data.</text>
</comment>
<organism evidence="2 3">
    <name type="scientific">Kitasatospora aburaviensis</name>
    <dbReference type="NCBI Taxonomy" id="67265"/>
    <lineage>
        <taxon>Bacteria</taxon>
        <taxon>Bacillati</taxon>
        <taxon>Actinomycetota</taxon>
        <taxon>Actinomycetes</taxon>
        <taxon>Kitasatosporales</taxon>
        <taxon>Streptomycetaceae</taxon>
        <taxon>Kitasatospora</taxon>
    </lineage>
</organism>
<gene>
    <name evidence="2" type="ORF">ACFP0N_02985</name>
</gene>
<proteinExistence type="predicted"/>
<dbReference type="CDD" id="cd07247">
    <property type="entry name" value="SgaA_N_like"/>
    <property type="match status" value="2"/>
</dbReference>
<dbReference type="Proteomes" id="UP001596067">
    <property type="component" value="Unassembled WGS sequence"/>
</dbReference>
<protein>
    <submittedName>
        <fullName evidence="2">VOC family protein</fullName>
    </submittedName>
</protein>
<dbReference type="InterPro" id="IPR037523">
    <property type="entry name" value="VOC_core"/>
</dbReference>
<dbReference type="InterPro" id="IPR029068">
    <property type="entry name" value="Glyas_Bleomycin-R_OHBP_Dase"/>
</dbReference>
<dbReference type="PANTHER" id="PTHR33993">
    <property type="entry name" value="GLYOXALASE-RELATED"/>
    <property type="match status" value="1"/>
</dbReference>
<feature type="domain" description="VOC" evidence="1">
    <location>
        <begin position="10"/>
        <end position="123"/>
    </location>
</feature>
<dbReference type="InterPro" id="IPR052164">
    <property type="entry name" value="Anthracycline_SecMetBiosynth"/>
</dbReference>
<dbReference type="Gene3D" id="3.10.180.10">
    <property type="entry name" value="2,3-Dihydroxybiphenyl 1,2-Dioxygenase, domain 1"/>
    <property type="match status" value="2"/>
</dbReference>
<dbReference type="PROSITE" id="PS51819">
    <property type="entry name" value="VOC"/>
    <property type="match status" value="2"/>
</dbReference>
<accession>A0ABW1EQS1</accession>
<name>A0ABW1EQS1_9ACTN</name>
<evidence type="ECO:0000313" key="3">
    <source>
        <dbReference type="Proteomes" id="UP001596067"/>
    </source>
</evidence>